<feature type="domain" description="Putative restriction endonuclease" evidence="1">
    <location>
        <begin position="15"/>
        <end position="181"/>
    </location>
</feature>
<organism evidence="2 3">
    <name type="scientific">Nocardia beijingensis</name>
    <dbReference type="NCBI Taxonomy" id="95162"/>
    <lineage>
        <taxon>Bacteria</taxon>
        <taxon>Bacillati</taxon>
        <taxon>Actinomycetota</taxon>
        <taxon>Actinomycetes</taxon>
        <taxon>Mycobacteriales</taxon>
        <taxon>Nocardiaceae</taxon>
        <taxon>Nocardia</taxon>
    </lineage>
</organism>
<proteinExistence type="predicted"/>
<comment type="caution">
    <text evidence="2">The sequence shown here is derived from an EMBL/GenBank/DDBJ whole genome shotgun (WGS) entry which is preliminary data.</text>
</comment>
<gene>
    <name evidence="2" type="ORF">ACH47G_32475</name>
</gene>
<dbReference type="RefSeq" id="WP_396949065.1">
    <property type="nucleotide sequence ID" value="NZ_JBIRXV010000011.1"/>
</dbReference>
<dbReference type="InterPro" id="IPR011335">
    <property type="entry name" value="Restrct_endonuc-II-like"/>
</dbReference>
<sequence>MWATDPGALLITEEGYTALPEDIQRQIEVVDGHVIVCRSGTFEHNNVARRLANALEQAAPEEPCTGVVTDFEMHYVRSRPASPGFSFRRPDVALHRCVDGDRKLTTADVLLVVEVVSPGTVDKCAEYANEGIPIYLIVHLAADRKVKIIQEYRLDWASRSYRLAETHQDVLRLTAPFPVDVDFAALDGV</sequence>
<protein>
    <submittedName>
        <fullName evidence="2">Uma2 family endonuclease</fullName>
    </submittedName>
</protein>
<evidence type="ECO:0000313" key="2">
    <source>
        <dbReference type="EMBL" id="MFI2325229.1"/>
    </source>
</evidence>
<accession>A0ABW7WQG7</accession>
<keyword evidence="2" id="KW-0378">Hydrolase</keyword>
<name>A0ABW7WQG7_9NOCA</name>
<dbReference type="Proteomes" id="UP001611450">
    <property type="component" value="Unassembled WGS sequence"/>
</dbReference>
<keyword evidence="3" id="KW-1185">Reference proteome</keyword>
<dbReference type="InterPro" id="IPR008538">
    <property type="entry name" value="Uma2"/>
</dbReference>
<keyword evidence="2" id="KW-0255">Endonuclease</keyword>
<dbReference type="InterPro" id="IPR012296">
    <property type="entry name" value="Nuclease_put_TT1808"/>
</dbReference>
<reference evidence="2 3" key="1">
    <citation type="submission" date="2024-10" db="EMBL/GenBank/DDBJ databases">
        <title>The Natural Products Discovery Center: Release of the First 8490 Sequenced Strains for Exploring Actinobacteria Biosynthetic Diversity.</title>
        <authorList>
            <person name="Kalkreuter E."/>
            <person name="Kautsar S.A."/>
            <person name="Yang D."/>
            <person name="Bader C.D."/>
            <person name="Teijaro C.N."/>
            <person name="Fluegel L."/>
            <person name="Davis C.M."/>
            <person name="Simpson J.R."/>
            <person name="Lauterbach L."/>
            <person name="Steele A.D."/>
            <person name="Gui C."/>
            <person name="Meng S."/>
            <person name="Li G."/>
            <person name="Viehrig K."/>
            <person name="Ye F."/>
            <person name="Su P."/>
            <person name="Kiefer A.F."/>
            <person name="Nichols A."/>
            <person name="Cepeda A.J."/>
            <person name="Yan W."/>
            <person name="Fan B."/>
            <person name="Jiang Y."/>
            <person name="Adhikari A."/>
            <person name="Zheng C.-J."/>
            <person name="Schuster L."/>
            <person name="Cowan T.M."/>
            <person name="Smanski M.J."/>
            <person name="Chevrette M.G."/>
            <person name="De Carvalho L.P.S."/>
            <person name="Shen B."/>
        </authorList>
    </citation>
    <scope>NUCLEOTIDE SEQUENCE [LARGE SCALE GENOMIC DNA]</scope>
    <source>
        <strain evidence="2 3">NPDC019626</strain>
    </source>
</reference>
<dbReference type="Gene3D" id="3.90.1570.10">
    <property type="entry name" value="tt1808, chain A"/>
    <property type="match status" value="1"/>
</dbReference>
<dbReference type="EMBL" id="JBIRXV010000011">
    <property type="protein sequence ID" value="MFI2325229.1"/>
    <property type="molecule type" value="Genomic_DNA"/>
</dbReference>
<keyword evidence="2" id="KW-0540">Nuclease</keyword>
<dbReference type="SUPFAM" id="SSF52980">
    <property type="entry name" value="Restriction endonuclease-like"/>
    <property type="match status" value="1"/>
</dbReference>
<evidence type="ECO:0000313" key="3">
    <source>
        <dbReference type="Proteomes" id="UP001611450"/>
    </source>
</evidence>
<dbReference type="GO" id="GO:0004519">
    <property type="term" value="F:endonuclease activity"/>
    <property type="evidence" value="ECO:0007669"/>
    <property type="project" value="UniProtKB-KW"/>
</dbReference>
<evidence type="ECO:0000259" key="1">
    <source>
        <dbReference type="Pfam" id="PF05685"/>
    </source>
</evidence>
<dbReference type="Pfam" id="PF05685">
    <property type="entry name" value="Uma2"/>
    <property type="match status" value="1"/>
</dbReference>
<dbReference type="CDD" id="cd06260">
    <property type="entry name" value="DUF820-like"/>
    <property type="match status" value="1"/>
</dbReference>